<accession>A0A1Z5R953</accession>
<sequence>MVRSHIKRWIFDVFSIVTLFWCRNSPNPLGHFAFRAGLYSEFLGFAGKPFSFFLVTSDARLWRSEVDSPSKRAFPWAKGTWLYWISSPIVEEQIGSHLHVSSFVGLVATRTPTYLYGNKANDKAKVADSYR</sequence>
<dbReference type="AlphaFoldDB" id="A0A1Z5R953"/>
<dbReference type="Proteomes" id="UP000000768">
    <property type="component" value="Chromosome 7"/>
</dbReference>
<evidence type="ECO:0000313" key="1">
    <source>
        <dbReference type="EMBL" id="OQU80237.1"/>
    </source>
</evidence>
<evidence type="ECO:0000313" key="2">
    <source>
        <dbReference type="Proteomes" id="UP000000768"/>
    </source>
</evidence>
<reference evidence="1 2" key="1">
    <citation type="journal article" date="2009" name="Nature">
        <title>The Sorghum bicolor genome and the diversification of grasses.</title>
        <authorList>
            <person name="Paterson A.H."/>
            <person name="Bowers J.E."/>
            <person name="Bruggmann R."/>
            <person name="Dubchak I."/>
            <person name="Grimwood J."/>
            <person name="Gundlach H."/>
            <person name="Haberer G."/>
            <person name="Hellsten U."/>
            <person name="Mitros T."/>
            <person name="Poliakov A."/>
            <person name="Schmutz J."/>
            <person name="Spannagl M."/>
            <person name="Tang H."/>
            <person name="Wang X."/>
            <person name="Wicker T."/>
            <person name="Bharti A.K."/>
            <person name="Chapman J."/>
            <person name="Feltus F.A."/>
            <person name="Gowik U."/>
            <person name="Grigoriev I.V."/>
            <person name="Lyons E."/>
            <person name="Maher C.A."/>
            <person name="Martis M."/>
            <person name="Narechania A."/>
            <person name="Otillar R.P."/>
            <person name="Penning B.W."/>
            <person name="Salamov A.A."/>
            <person name="Wang Y."/>
            <person name="Zhang L."/>
            <person name="Carpita N.C."/>
            <person name="Freeling M."/>
            <person name="Gingle A.R."/>
            <person name="Hash C.T."/>
            <person name="Keller B."/>
            <person name="Klein P."/>
            <person name="Kresovich S."/>
            <person name="McCann M.C."/>
            <person name="Ming R."/>
            <person name="Peterson D.G."/>
            <person name="Mehboob-ur-Rahman"/>
            <person name="Ware D."/>
            <person name="Westhoff P."/>
            <person name="Mayer K.F."/>
            <person name="Messing J."/>
            <person name="Rokhsar D.S."/>
        </authorList>
    </citation>
    <scope>NUCLEOTIDE SEQUENCE [LARGE SCALE GENOMIC DNA]</scope>
    <source>
        <strain evidence="2">cv. BTx623</strain>
    </source>
</reference>
<keyword evidence="2" id="KW-1185">Reference proteome</keyword>
<gene>
    <name evidence="1" type="ORF">SORBI_3007G098050</name>
</gene>
<proteinExistence type="predicted"/>
<reference evidence="2" key="2">
    <citation type="journal article" date="2018" name="Plant J.">
        <title>The Sorghum bicolor reference genome: improved assembly, gene annotations, a transcriptome atlas, and signatures of genome organization.</title>
        <authorList>
            <person name="McCormick R.F."/>
            <person name="Truong S.K."/>
            <person name="Sreedasyam A."/>
            <person name="Jenkins J."/>
            <person name="Shu S."/>
            <person name="Sims D."/>
            <person name="Kennedy M."/>
            <person name="Amirebrahimi M."/>
            <person name="Weers B.D."/>
            <person name="McKinley B."/>
            <person name="Mattison A."/>
            <person name="Morishige D.T."/>
            <person name="Grimwood J."/>
            <person name="Schmutz J."/>
            <person name="Mullet J.E."/>
        </authorList>
    </citation>
    <scope>NUCLEOTIDE SEQUENCE [LARGE SCALE GENOMIC DNA]</scope>
    <source>
        <strain evidence="2">cv. BTx623</strain>
    </source>
</reference>
<dbReference type="EMBL" id="CM000766">
    <property type="protein sequence ID" value="OQU80237.1"/>
    <property type="molecule type" value="Genomic_DNA"/>
</dbReference>
<dbReference type="InParanoid" id="A0A1Z5R953"/>
<organism evidence="1 2">
    <name type="scientific">Sorghum bicolor</name>
    <name type="common">Sorghum</name>
    <name type="synonym">Sorghum vulgare</name>
    <dbReference type="NCBI Taxonomy" id="4558"/>
    <lineage>
        <taxon>Eukaryota</taxon>
        <taxon>Viridiplantae</taxon>
        <taxon>Streptophyta</taxon>
        <taxon>Embryophyta</taxon>
        <taxon>Tracheophyta</taxon>
        <taxon>Spermatophyta</taxon>
        <taxon>Magnoliopsida</taxon>
        <taxon>Liliopsida</taxon>
        <taxon>Poales</taxon>
        <taxon>Poaceae</taxon>
        <taxon>PACMAD clade</taxon>
        <taxon>Panicoideae</taxon>
        <taxon>Andropogonodae</taxon>
        <taxon>Andropogoneae</taxon>
        <taxon>Sorghinae</taxon>
        <taxon>Sorghum</taxon>
    </lineage>
</organism>
<dbReference type="Gramene" id="OQU80237">
    <property type="protein sequence ID" value="OQU80237"/>
    <property type="gene ID" value="SORBI_3007G098050"/>
</dbReference>
<name>A0A1Z5R953_SORBI</name>
<protein>
    <submittedName>
        <fullName evidence="1">Uncharacterized protein</fullName>
    </submittedName>
</protein>